<dbReference type="InterPro" id="IPR051465">
    <property type="entry name" value="Cell_Envelope_Struct_Comp"/>
</dbReference>
<dbReference type="InterPro" id="IPR008964">
    <property type="entry name" value="Invasin/intimin_cell_adhesion"/>
</dbReference>
<evidence type="ECO:0000313" key="5">
    <source>
        <dbReference type="EMBL" id="MFB9751058.1"/>
    </source>
</evidence>
<dbReference type="EMBL" id="JBHMAG010000004">
    <property type="protein sequence ID" value="MFB9751058.1"/>
    <property type="molecule type" value="Genomic_DNA"/>
</dbReference>
<dbReference type="PANTHER" id="PTHR43308">
    <property type="entry name" value="OUTER MEMBRANE PROTEIN ALPHA-RELATED"/>
    <property type="match status" value="1"/>
</dbReference>
<keyword evidence="6" id="KW-1185">Reference proteome</keyword>
<evidence type="ECO:0000259" key="3">
    <source>
        <dbReference type="PROSITE" id="PS50853"/>
    </source>
</evidence>
<dbReference type="SUPFAM" id="SSF49265">
    <property type="entry name" value="Fibronectin type III"/>
    <property type="match status" value="1"/>
</dbReference>
<feature type="domain" description="SLH" evidence="4">
    <location>
        <begin position="739"/>
        <end position="799"/>
    </location>
</feature>
<dbReference type="Gene3D" id="2.60.40.10">
    <property type="entry name" value="Immunoglobulins"/>
    <property type="match status" value="1"/>
</dbReference>
<feature type="region of interest" description="Disordered" evidence="1">
    <location>
        <begin position="397"/>
        <end position="420"/>
    </location>
</feature>
<dbReference type="PROSITE" id="PS51272">
    <property type="entry name" value="SLH"/>
    <property type="match status" value="3"/>
</dbReference>
<dbReference type="RefSeq" id="WP_344905776.1">
    <property type="nucleotide sequence ID" value="NZ_BAAAYO010000002.1"/>
</dbReference>
<accession>A0ABV5VSE9</accession>
<gene>
    <name evidence="5" type="ORF">ACFFNY_05685</name>
</gene>
<reference evidence="5 6" key="1">
    <citation type="submission" date="2024-09" db="EMBL/GenBank/DDBJ databases">
        <authorList>
            <person name="Sun Q."/>
            <person name="Mori K."/>
        </authorList>
    </citation>
    <scope>NUCLEOTIDE SEQUENCE [LARGE SCALE GENOMIC DNA]</scope>
    <source>
        <strain evidence="5 6">JCM 12520</strain>
    </source>
</reference>
<feature type="compositionally biased region" description="Gly residues" evidence="1">
    <location>
        <begin position="397"/>
        <end position="411"/>
    </location>
</feature>
<dbReference type="Gene3D" id="2.60.40.1080">
    <property type="match status" value="2"/>
</dbReference>
<dbReference type="PROSITE" id="PS50853">
    <property type="entry name" value="FN3"/>
    <property type="match status" value="1"/>
</dbReference>
<sequence length="799" mass="83345">MSKPALMKKVSSLLVSLMLLSALVPILAFAAQYDAKFDGKNVSGSVYTQTYNETGVTLYVYNLNGTSTGGQLTTSYVTYNTVTKLYEYSINASQPVSPVDLYKIGLKELPSDTIEYLVNPGYQATLTSVAVDSETYSLDVGQSHQTVVTASYSDETTRTVTSDSSYVVSGDPAIASVSTAGLVTAVAPGTTVITATYGGISKQVNVTVNAPQQPATLDSINVDSGSYALDIGQSHQTAVTASYSDNTTRDVTADSSYTSGDSAIADVSTTGVVTAVAPGTTSITVTYGGISKQVNVTVNAVKDTTAPVWLANKSLTATNVNQTTLTLNWTAATDANTVSYKVYQGSNLLNTVTAVTYNVTGLSSSTSYNFSVYAIDSLGNENTTPLTVSVTTRSIGGGSIGSGGSGPGGSTGTTTNSDGSISVTNGQVDATTLKNAFANKTEVTLVVKGDTVSVPASALVDAAKKAGSTLTIKSDNGTYVLPLSTFDFEALAKELGTTVNDLKFTVNVKKLSGDAAKPVADAVKKAGGKAISEAVDFSITFEGKDGKKKEITTFNSYVKRVLPLTASSKNATVVLFDPTTQTFSFVPASISDKEATFWKKGNSVYTVIEHSKSFSDIATHWAKADIEQLAGKLIIDGVTDTTFQADRNITRAEFAALVVRSLGLSPVSGTAKFNDVKSVDWFAGVVGAAAQAGIVNGYEDGSFRPQAQITREELAAMVVRAYEYAGGKTAIDSAAIAKALSTYSDAKNIVWGQKEVAIALSSGLLNGMTDTTLVTDGQATRAQAATMLKRFLSKVNFIN</sequence>
<dbReference type="Pfam" id="PF00041">
    <property type="entry name" value="fn3"/>
    <property type="match status" value="1"/>
</dbReference>
<feature type="signal peptide" evidence="2">
    <location>
        <begin position="1"/>
        <end position="30"/>
    </location>
</feature>
<feature type="domain" description="SLH" evidence="4">
    <location>
        <begin position="609"/>
        <end position="668"/>
    </location>
</feature>
<dbReference type="SUPFAM" id="SSF49373">
    <property type="entry name" value="Invasin/intimin cell-adhesion fragments"/>
    <property type="match status" value="2"/>
</dbReference>
<name>A0ABV5VSE9_9BACL</name>
<evidence type="ECO:0000256" key="1">
    <source>
        <dbReference type="SAM" id="MobiDB-lite"/>
    </source>
</evidence>
<dbReference type="SMART" id="SM00635">
    <property type="entry name" value="BID_2"/>
    <property type="match status" value="2"/>
</dbReference>
<feature type="chain" id="PRO_5045887272" evidence="2">
    <location>
        <begin position="31"/>
        <end position="799"/>
    </location>
</feature>
<dbReference type="PANTHER" id="PTHR43308:SF5">
    <property type="entry name" value="S-LAYER PROTEIN _ PEPTIDOGLYCAN ENDO-BETA-N-ACETYLGLUCOSAMINIDASE"/>
    <property type="match status" value="1"/>
</dbReference>
<dbReference type="SMART" id="SM00060">
    <property type="entry name" value="FN3"/>
    <property type="match status" value="1"/>
</dbReference>
<dbReference type="InterPro" id="IPR001119">
    <property type="entry name" value="SLH_dom"/>
</dbReference>
<keyword evidence="2" id="KW-0732">Signal</keyword>
<dbReference type="InterPro" id="IPR036116">
    <property type="entry name" value="FN3_sf"/>
</dbReference>
<feature type="domain" description="SLH" evidence="4">
    <location>
        <begin position="669"/>
        <end position="732"/>
    </location>
</feature>
<dbReference type="InterPro" id="IPR013783">
    <property type="entry name" value="Ig-like_fold"/>
</dbReference>
<feature type="domain" description="Fibronectin type-III" evidence="3">
    <location>
        <begin position="311"/>
        <end position="395"/>
    </location>
</feature>
<dbReference type="Pfam" id="PF02368">
    <property type="entry name" value="Big_2"/>
    <property type="match status" value="2"/>
</dbReference>
<dbReference type="InterPro" id="IPR003961">
    <property type="entry name" value="FN3_dom"/>
</dbReference>
<evidence type="ECO:0000259" key="4">
    <source>
        <dbReference type="PROSITE" id="PS51272"/>
    </source>
</evidence>
<comment type="caution">
    <text evidence="5">The sequence shown here is derived from an EMBL/GenBank/DDBJ whole genome shotgun (WGS) entry which is preliminary data.</text>
</comment>
<evidence type="ECO:0000313" key="6">
    <source>
        <dbReference type="Proteomes" id="UP001589619"/>
    </source>
</evidence>
<dbReference type="Proteomes" id="UP001589619">
    <property type="component" value="Unassembled WGS sequence"/>
</dbReference>
<proteinExistence type="predicted"/>
<dbReference type="Pfam" id="PF00395">
    <property type="entry name" value="SLH"/>
    <property type="match status" value="3"/>
</dbReference>
<protein>
    <submittedName>
        <fullName evidence="5">S-layer homology domain-containing protein</fullName>
    </submittedName>
</protein>
<organism evidence="5 6">
    <name type="scientific">Paenibacillus hodogayensis</name>
    <dbReference type="NCBI Taxonomy" id="279208"/>
    <lineage>
        <taxon>Bacteria</taxon>
        <taxon>Bacillati</taxon>
        <taxon>Bacillota</taxon>
        <taxon>Bacilli</taxon>
        <taxon>Bacillales</taxon>
        <taxon>Paenibacillaceae</taxon>
        <taxon>Paenibacillus</taxon>
    </lineage>
</organism>
<evidence type="ECO:0000256" key="2">
    <source>
        <dbReference type="SAM" id="SignalP"/>
    </source>
</evidence>
<dbReference type="CDD" id="cd00063">
    <property type="entry name" value="FN3"/>
    <property type="match status" value="1"/>
</dbReference>
<dbReference type="InterPro" id="IPR003343">
    <property type="entry name" value="Big_2"/>
</dbReference>